<evidence type="ECO:0000256" key="7">
    <source>
        <dbReference type="ARBA" id="ARBA00023136"/>
    </source>
</evidence>
<dbReference type="Proteomes" id="UP000779508">
    <property type="component" value="Unassembled WGS sequence"/>
</dbReference>
<accession>A0ABS6G1A2</accession>
<evidence type="ECO:0000313" key="11">
    <source>
        <dbReference type="Proteomes" id="UP000779508"/>
    </source>
</evidence>
<proteinExistence type="inferred from homology"/>
<feature type="transmembrane region" description="Helical" evidence="8">
    <location>
        <begin position="226"/>
        <end position="246"/>
    </location>
</feature>
<dbReference type="InterPro" id="IPR006512">
    <property type="entry name" value="YidE_YbjL"/>
</dbReference>
<evidence type="ECO:0000256" key="6">
    <source>
        <dbReference type="ARBA" id="ARBA00022989"/>
    </source>
</evidence>
<keyword evidence="11" id="KW-1185">Reference proteome</keyword>
<dbReference type="PANTHER" id="PTHR30445">
    <property type="entry name" value="K(+)_H(+) ANTIPORTER SUBUNIT KHTT"/>
    <property type="match status" value="1"/>
</dbReference>
<feature type="transmembrane region" description="Helical" evidence="8">
    <location>
        <begin position="311"/>
        <end position="332"/>
    </location>
</feature>
<comment type="similarity">
    <text evidence="2">Belongs to the AAE transporter (TC 2.A.81) family.</text>
</comment>
<feature type="domain" description="YidE/YbjL duplication" evidence="9">
    <location>
        <begin position="20"/>
        <end position="247"/>
    </location>
</feature>
<evidence type="ECO:0000256" key="4">
    <source>
        <dbReference type="ARBA" id="ARBA00022475"/>
    </source>
</evidence>
<gene>
    <name evidence="10" type="ORF">KQI88_07535</name>
</gene>
<keyword evidence="5 8" id="KW-0812">Transmembrane</keyword>
<feature type="transmembrane region" description="Helical" evidence="8">
    <location>
        <begin position="12"/>
        <end position="31"/>
    </location>
</feature>
<evidence type="ECO:0000256" key="2">
    <source>
        <dbReference type="ARBA" id="ARBA00009854"/>
    </source>
</evidence>
<feature type="transmembrane region" description="Helical" evidence="8">
    <location>
        <begin position="38"/>
        <end position="57"/>
    </location>
</feature>
<feature type="transmembrane region" description="Helical" evidence="8">
    <location>
        <begin position="344"/>
        <end position="366"/>
    </location>
</feature>
<feature type="transmembrane region" description="Helical" evidence="8">
    <location>
        <begin position="285"/>
        <end position="305"/>
    </location>
</feature>
<evidence type="ECO:0000256" key="3">
    <source>
        <dbReference type="ARBA" id="ARBA00022448"/>
    </source>
</evidence>
<evidence type="ECO:0000259" key="9">
    <source>
        <dbReference type="Pfam" id="PF06826"/>
    </source>
</evidence>
<feature type="domain" description="YidE/YbjL duplication" evidence="9">
    <location>
        <begin position="288"/>
        <end position="458"/>
    </location>
</feature>
<comment type="caution">
    <text evidence="10">The sequence shown here is derived from an EMBL/GenBank/DDBJ whole genome shotgun (WGS) entry which is preliminary data.</text>
</comment>
<keyword evidence="6 8" id="KW-1133">Transmembrane helix</keyword>
<feature type="transmembrane region" description="Helical" evidence="8">
    <location>
        <begin position="77"/>
        <end position="103"/>
    </location>
</feature>
<feature type="transmembrane region" description="Helical" evidence="8">
    <location>
        <begin position="436"/>
        <end position="457"/>
    </location>
</feature>
<dbReference type="PANTHER" id="PTHR30445:SF3">
    <property type="entry name" value="TRANSPORT PROTEIN YIDE-RELATED"/>
    <property type="match status" value="1"/>
</dbReference>
<keyword evidence="7 8" id="KW-0472">Membrane</keyword>
<feature type="transmembrane region" description="Helical" evidence="8">
    <location>
        <begin position="404"/>
        <end position="424"/>
    </location>
</feature>
<feature type="transmembrane region" description="Helical" evidence="8">
    <location>
        <begin position="372"/>
        <end position="397"/>
    </location>
</feature>
<comment type="subcellular location">
    <subcellularLocation>
        <location evidence="1">Cell membrane</location>
        <topology evidence="1">Multi-pass membrane protein</topology>
    </subcellularLocation>
</comment>
<name>A0ABS6G1A2_9FIRM</name>
<dbReference type="EMBL" id="JAHLQK010000002">
    <property type="protein sequence ID" value="MBU5676266.1"/>
    <property type="molecule type" value="Genomic_DNA"/>
</dbReference>
<sequence length="462" mass="49471">MADLIRFDLVTWITSPYILMFVAVFTGVLLGNIKIGKFNFGASGCLFTGLFIGWAVYGYGINIQEGQSGVEAARSMLSVGVVPSTFFNLFLVFFVVAVGLLAAKDLGAVIKKYGSKFVVLGFVITLSGAIATYGMVLLSPIDNPYEVSGIYTGALTSSPGLAAAIETAREHATVRVNGFADADTQEREKFMKVLDPSGEVYQASLDSLTNDQESQFIKNAESGIGLGYAVGYPFGVIIVIIAINFIPKIFKMNLDEEKERFHQEMQEARSMVKGGREVVETKFDIIAFAFACFFGYSIGIIEIYLGSVIGYFSLGATGGALIGSLILGYIGKIGPMSFRMDTKVLGIVRELSLCFFLAVVGLRYGYQVFDAILGTGASLAIISLFVGTVAILVGFLIGRYVFKLNWIMLAGSICGGMTSTPGLGVAIDALDSDDPAAGYGAVYPFALLGMVLFTIILHKLPM</sequence>
<evidence type="ECO:0000256" key="5">
    <source>
        <dbReference type="ARBA" id="ARBA00022692"/>
    </source>
</evidence>
<protein>
    <recommendedName>
        <fullName evidence="9">YidE/YbjL duplication domain-containing protein</fullName>
    </recommendedName>
</protein>
<evidence type="ECO:0000313" key="10">
    <source>
        <dbReference type="EMBL" id="MBU5676266.1"/>
    </source>
</evidence>
<evidence type="ECO:0000256" key="8">
    <source>
        <dbReference type="SAM" id="Phobius"/>
    </source>
</evidence>
<organism evidence="10 11">
    <name type="scientific">Alkaliphilus flagellatus</name>
    <dbReference type="NCBI Taxonomy" id="2841507"/>
    <lineage>
        <taxon>Bacteria</taxon>
        <taxon>Bacillati</taxon>
        <taxon>Bacillota</taxon>
        <taxon>Clostridia</taxon>
        <taxon>Peptostreptococcales</taxon>
        <taxon>Natronincolaceae</taxon>
        <taxon>Alkaliphilus</taxon>
    </lineage>
</organism>
<evidence type="ECO:0000256" key="1">
    <source>
        <dbReference type="ARBA" id="ARBA00004651"/>
    </source>
</evidence>
<dbReference type="NCBIfam" id="TIGR01625">
    <property type="entry name" value="YidE_YbjL_dupl"/>
    <property type="match status" value="1"/>
</dbReference>
<feature type="transmembrane region" description="Helical" evidence="8">
    <location>
        <begin position="115"/>
        <end position="136"/>
    </location>
</feature>
<dbReference type="Pfam" id="PF06826">
    <property type="entry name" value="Asp-Al_Ex"/>
    <property type="match status" value="2"/>
</dbReference>
<reference evidence="10 11" key="1">
    <citation type="submission" date="2021-06" db="EMBL/GenBank/DDBJ databases">
        <authorList>
            <person name="Sun Q."/>
            <person name="Li D."/>
        </authorList>
    </citation>
    <scope>NUCLEOTIDE SEQUENCE [LARGE SCALE GENOMIC DNA]</scope>
    <source>
        <strain evidence="10 11">MSJ-5</strain>
    </source>
</reference>
<dbReference type="RefSeq" id="WP_216415860.1">
    <property type="nucleotide sequence ID" value="NZ_JAHLQK010000002.1"/>
</dbReference>
<keyword evidence="4" id="KW-1003">Cell membrane</keyword>
<dbReference type="InterPro" id="IPR050144">
    <property type="entry name" value="AAE_transporter"/>
</dbReference>
<keyword evidence="3" id="KW-0813">Transport</keyword>